<comment type="caution">
    <text evidence="2">The sequence shown here is derived from an EMBL/GenBank/DDBJ whole genome shotgun (WGS) entry which is preliminary data.</text>
</comment>
<dbReference type="InterPro" id="IPR010390">
    <property type="entry name" value="ABC-2_transporter-like"/>
</dbReference>
<keyword evidence="1" id="KW-1133">Transmembrane helix</keyword>
<evidence type="ECO:0000313" key="2">
    <source>
        <dbReference type="EMBL" id="KKU09562.1"/>
    </source>
</evidence>
<feature type="transmembrane region" description="Helical" evidence="1">
    <location>
        <begin position="183"/>
        <end position="202"/>
    </location>
</feature>
<feature type="transmembrane region" description="Helical" evidence="1">
    <location>
        <begin position="149"/>
        <end position="171"/>
    </location>
</feature>
<protein>
    <recommendedName>
        <fullName evidence="4">ABC transporter permease protein</fullName>
    </recommendedName>
</protein>
<evidence type="ECO:0000256" key="1">
    <source>
        <dbReference type="SAM" id="Phobius"/>
    </source>
</evidence>
<dbReference type="PANTHER" id="PTHR36832">
    <property type="entry name" value="SLR1174 PROTEIN-RELATED"/>
    <property type="match status" value="1"/>
</dbReference>
<gene>
    <name evidence="2" type="ORF">UX13_C0037G0011</name>
</gene>
<evidence type="ECO:0008006" key="4">
    <source>
        <dbReference type="Google" id="ProtNLM"/>
    </source>
</evidence>
<name>A0A0G1MN65_9BACT</name>
<proteinExistence type="predicted"/>
<feature type="transmembrane region" description="Helical" evidence="1">
    <location>
        <begin position="240"/>
        <end position="258"/>
    </location>
</feature>
<evidence type="ECO:0000313" key="3">
    <source>
        <dbReference type="Proteomes" id="UP000034329"/>
    </source>
</evidence>
<feature type="transmembrane region" description="Helical" evidence="1">
    <location>
        <begin position="214"/>
        <end position="234"/>
    </location>
</feature>
<sequence>MIQFKKMVKKYLQIFRISFAQEFAYKVNFIMWRVRNVIQVLIAYYLWSTVFADPGTSVFGYDQAKILTYIFGIMLIRALVFSARSVDVPQEISEGSLTNYLVRPMNYFRYWFTRDASSKALNLTFSIAEFGILAAIFRPPLFFQSNASYLLAFFLSLIIANYLIFIIRFIVTSVTFWVPELAWGGQFLFMVVITEILSGSIFPLDIFPAAWQTLFYYTPFPYLIFFPLQVYLGKIPFPEVLGGISISLLWSLGLSYVLKVIWHKGLRVYDAVGR</sequence>
<dbReference type="Proteomes" id="UP000034329">
    <property type="component" value="Unassembled WGS sequence"/>
</dbReference>
<dbReference type="PANTHER" id="PTHR36832:SF1">
    <property type="entry name" value="SLR1174 PROTEIN"/>
    <property type="match status" value="1"/>
</dbReference>
<accession>A0A0G1MN65</accession>
<dbReference type="Pfam" id="PF06182">
    <property type="entry name" value="ABC2_membrane_6"/>
    <property type="match status" value="1"/>
</dbReference>
<feature type="transmembrane region" description="Helical" evidence="1">
    <location>
        <begin position="120"/>
        <end position="137"/>
    </location>
</feature>
<keyword evidence="1" id="KW-0812">Transmembrane</keyword>
<feature type="transmembrane region" description="Helical" evidence="1">
    <location>
        <begin position="66"/>
        <end position="83"/>
    </location>
</feature>
<organism evidence="2 3">
    <name type="scientific">Candidatus Woesebacteria bacterium GW2011_GWB1_45_5</name>
    <dbReference type="NCBI Taxonomy" id="1618581"/>
    <lineage>
        <taxon>Bacteria</taxon>
        <taxon>Candidatus Woeseibacteriota</taxon>
    </lineage>
</organism>
<keyword evidence="1" id="KW-0472">Membrane</keyword>
<dbReference type="EMBL" id="LCLA01000037">
    <property type="protein sequence ID" value="KKU09562.1"/>
    <property type="molecule type" value="Genomic_DNA"/>
</dbReference>
<reference evidence="2 3" key="1">
    <citation type="journal article" date="2015" name="Nature">
        <title>rRNA introns, odd ribosomes, and small enigmatic genomes across a large radiation of phyla.</title>
        <authorList>
            <person name="Brown C.T."/>
            <person name="Hug L.A."/>
            <person name="Thomas B.C."/>
            <person name="Sharon I."/>
            <person name="Castelle C.J."/>
            <person name="Singh A."/>
            <person name="Wilkins M.J."/>
            <person name="Williams K.H."/>
            <person name="Banfield J.F."/>
        </authorList>
    </citation>
    <scope>NUCLEOTIDE SEQUENCE [LARGE SCALE GENOMIC DNA]</scope>
</reference>
<dbReference type="AlphaFoldDB" id="A0A0G1MN65"/>